<organism evidence="3 4">
    <name type="scientific">Paenactinomyces guangxiensis</name>
    <dbReference type="NCBI Taxonomy" id="1490290"/>
    <lineage>
        <taxon>Bacteria</taxon>
        <taxon>Bacillati</taxon>
        <taxon>Bacillota</taxon>
        <taxon>Bacilli</taxon>
        <taxon>Bacillales</taxon>
        <taxon>Thermoactinomycetaceae</taxon>
        <taxon>Paenactinomyces</taxon>
    </lineage>
</organism>
<dbReference type="Gene3D" id="3.40.1440.10">
    <property type="entry name" value="GIY-YIG endonuclease"/>
    <property type="match status" value="1"/>
</dbReference>
<feature type="domain" description="GIY-YIG" evidence="2">
    <location>
        <begin position="6"/>
        <end position="81"/>
    </location>
</feature>
<keyword evidence="4" id="KW-1185">Reference proteome</keyword>
<dbReference type="AlphaFoldDB" id="A0A7W1WTM0"/>
<dbReference type="PANTHER" id="PTHR34477:SF1">
    <property type="entry name" value="UPF0213 PROTEIN YHBQ"/>
    <property type="match status" value="1"/>
</dbReference>
<comment type="caution">
    <text evidence="3">The sequence shown here is derived from an EMBL/GenBank/DDBJ whole genome shotgun (WGS) entry which is preliminary data.</text>
</comment>
<dbReference type="EMBL" id="JACEIQ010000019">
    <property type="protein sequence ID" value="MBA4495840.1"/>
    <property type="molecule type" value="Genomic_DNA"/>
</dbReference>
<comment type="similarity">
    <text evidence="1">Belongs to the UPF0213 family.</text>
</comment>
<dbReference type="CDD" id="cd10456">
    <property type="entry name" value="GIY-YIG_UPF0213"/>
    <property type="match status" value="1"/>
</dbReference>
<reference evidence="3 4" key="1">
    <citation type="submission" date="2020-07" db="EMBL/GenBank/DDBJ databases">
        <authorList>
            <person name="Feng H."/>
        </authorList>
    </citation>
    <scope>NUCLEOTIDE SEQUENCE [LARGE SCALE GENOMIC DNA]</scope>
    <source>
        <strain evidence="4">s-10</strain>
    </source>
</reference>
<protein>
    <submittedName>
        <fullName evidence="3">GIY-YIG nuclease family protein</fullName>
    </submittedName>
</protein>
<sequence length="96" mass="11277">MEKPDDNYVVYILECRDGTYYTGITNDLAARFKKHQQGKGAKYTRGRLPVTLKFAEMGKNKSWALRREYEIKRMSRRGKEKLIAERGVSFEDPKEL</sequence>
<dbReference type="RefSeq" id="WP_181753710.1">
    <property type="nucleotide sequence ID" value="NZ_JACEIQ010000019.1"/>
</dbReference>
<dbReference type="SUPFAM" id="SSF82771">
    <property type="entry name" value="GIY-YIG endonuclease"/>
    <property type="match status" value="1"/>
</dbReference>
<proteinExistence type="inferred from homology"/>
<evidence type="ECO:0000313" key="3">
    <source>
        <dbReference type="EMBL" id="MBA4495840.1"/>
    </source>
</evidence>
<dbReference type="Pfam" id="PF01541">
    <property type="entry name" value="GIY-YIG"/>
    <property type="match status" value="1"/>
</dbReference>
<name>A0A7W1WTM0_9BACL</name>
<evidence type="ECO:0000259" key="2">
    <source>
        <dbReference type="PROSITE" id="PS50164"/>
    </source>
</evidence>
<dbReference type="PROSITE" id="PS50164">
    <property type="entry name" value="GIY_YIG"/>
    <property type="match status" value="1"/>
</dbReference>
<dbReference type="Proteomes" id="UP000535491">
    <property type="component" value="Unassembled WGS sequence"/>
</dbReference>
<evidence type="ECO:0000256" key="1">
    <source>
        <dbReference type="ARBA" id="ARBA00007435"/>
    </source>
</evidence>
<gene>
    <name evidence="3" type="ORF">H1191_16235</name>
</gene>
<accession>A0A7W1WTM0</accession>
<evidence type="ECO:0000313" key="4">
    <source>
        <dbReference type="Proteomes" id="UP000535491"/>
    </source>
</evidence>
<dbReference type="InterPro" id="IPR035901">
    <property type="entry name" value="GIY-YIG_endonuc_sf"/>
</dbReference>
<dbReference type="InterPro" id="IPR000305">
    <property type="entry name" value="GIY-YIG_endonuc"/>
</dbReference>
<dbReference type="PANTHER" id="PTHR34477">
    <property type="entry name" value="UPF0213 PROTEIN YHBQ"/>
    <property type="match status" value="1"/>
</dbReference>
<dbReference type="InterPro" id="IPR050190">
    <property type="entry name" value="UPF0213_domain"/>
</dbReference>